<evidence type="ECO:0000313" key="2">
    <source>
        <dbReference type="Proteomes" id="UP001597512"/>
    </source>
</evidence>
<dbReference type="EMBL" id="JBHUOM010000014">
    <property type="protein sequence ID" value="MFD2935397.1"/>
    <property type="molecule type" value="Genomic_DNA"/>
</dbReference>
<sequence length="186" mass="21344">MILTFLLHFPKARKRLLCLALFLFGSGLVVSGQSTGFSARQVTLTDTVLLNTIKKYNHNIQKKEVMVIGVAKRQDTLIYYITGMISLFRLSQNIPLLYAKISNQYILLYSGIEPSVQSSLPERKQLLAIFKTRLQNDLLANGKRDLRFMGSYDPIEVTVMTKRGKRVYEDFKKGFGPNSFPYFIYE</sequence>
<gene>
    <name evidence="1" type="ORF">ACFS25_16545</name>
</gene>
<dbReference type="RefSeq" id="WP_381503260.1">
    <property type="nucleotide sequence ID" value="NZ_JBHUOM010000014.1"/>
</dbReference>
<evidence type="ECO:0000313" key="1">
    <source>
        <dbReference type="EMBL" id="MFD2935397.1"/>
    </source>
</evidence>
<proteinExistence type="predicted"/>
<organism evidence="1 2">
    <name type="scientific">Spirosoma flavum</name>
    <dbReference type="NCBI Taxonomy" id="2048557"/>
    <lineage>
        <taxon>Bacteria</taxon>
        <taxon>Pseudomonadati</taxon>
        <taxon>Bacteroidota</taxon>
        <taxon>Cytophagia</taxon>
        <taxon>Cytophagales</taxon>
        <taxon>Cytophagaceae</taxon>
        <taxon>Spirosoma</taxon>
    </lineage>
</organism>
<name>A0ABW6ALH9_9BACT</name>
<comment type="caution">
    <text evidence="1">The sequence shown here is derived from an EMBL/GenBank/DDBJ whole genome shotgun (WGS) entry which is preliminary data.</text>
</comment>
<keyword evidence="2" id="KW-1185">Reference proteome</keyword>
<protein>
    <submittedName>
        <fullName evidence="1">Uncharacterized protein</fullName>
    </submittedName>
</protein>
<dbReference type="Proteomes" id="UP001597512">
    <property type="component" value="Unassembled WGS sequence"/>
</dbReference>
<accession>A0ABW6ALH9</accession>
<reference evidence="2" key="1">
    <citation type="journal article" date="2019" name="Int. J. Syst. Evol. Microbiol.">
        <title>The Global Catalogue of Microorganisms (GCM) 10K type strain sequencing project: providing services to taxonomists for standard genome sequencing and annotation.</title>
        <authorList>
            <consortium name="The Broad Institute Genomics Platform"/>
            <consortium name="The Broad Institute Genome Sequencing Center for Infectious Disease"/>
            <person name="Wu L."/>
            <person name="Ma J."/>
        </authorList>
    </citation>
    <scope>NUCLEOTIDE SEQUENCE [LARGE SCALE GENOMIC DNA]</scope>
    <source>
        <strain evidence="2">KCTC 52490</strain>
    </source>
</reference>